<dbReference type="OrthoDB" id="5091169at2759"/>
<evidence type="ECO:0000256" key="1">
    <source>
        <dbReference type="SAM" id="MobiDB-lite"/>
    </source>
</evidence>
<keyword evidence="2" id="KW-1133">Transmembrane helix</keyword>
<keyword evidence="2" id="KW-0812">Transmembrane</keyword>
<evidence type="ECO:0000256" key="2">
    <source>
        <dbReference type="SAM" id="Phobius"/>
    </source>
</evidence>
<dbReference type="Proteomes" id="UP001152049">
    <property type="component" value="Unassembled WGS sequence"/>
</dbReference>
<keyword evidence="2" id="KW-0472">Membrane</keyword>
<sequence length="114" mass="12488">MSSSPIFPRMDQLGTNILVAVLSAVLFIMFLSLILYFTWHSRPETPATNAARLRRARERSDQGSSAGTEADAQPVRTTLGDPRTIQEWYGLTNGGVYPLEALPQARRGDGAPVN</sequence>
<feature type="region of interest" description="Disordered" evidence="1">
    <location>
        <begin position="49"/>
        <end position="79"/>
    </location>
</feature>
<dbReference type="AlphaFoldDB" id="A0A9W8RSZ7"/>
<proteinExistence type="predicted"/>
<organism evidence="3 4">
    <name type="scientific">Fusarium torreyae</name>
    <dbReference type="NCBI Taxonomy" id="1237075"/>
    <lineage>
        <taxon>Eukaryota</taxon>
        <taxon>Fungi</taxon>
        <taxon>Dikarya</taxon>
        <taxon>Ascomycota</taxon>
        <taxon>Pezizomycotina</taxon>
        <taxon>Sordariomycetes</taxon>
        <taxon>Hypocreomycetidae</taxon>
        <taxon>Hypocreales</taxon>
        <taxon>Nectriaceae</taxon>
        <taxon>Fusarium</taxon>
    </lineage>
</organism>
<evidence type="ECO:0000313" key="4">
    <source>
        <dbReference type="Proteomes" id="UP001152049"/>
    </source>
</evidence>
<protein>
    <submittedName>
        <fullName evidence="3">Uncharacterized protein</fullName>
    </submittedName>
</protein>
<gene>
    <name evidence="3" type="ORF">NW762_011266</name>
</gene>
<dbReference type="EMBL" id="JAOQAZ010000027">
    <property type="protein sequence ID" value="KAJ4251966.1"/>
    <property type="molecule type" value="Genomic_DNA"/>
</dbReference>
<keyword evidence="4" id="KW-1185">Reference proteome</keyword>
<name>A0A9W8RSZ7_9HYPO</name>
<evidence type="ECO:0000313" key="3">
    <source>
        <dbReference type="EMBL" id="KAJ4251966.1"/>
    </source>
</evidence>
<accession>A0A9W8RSZ7</accession>
<feature type="transmembrane region" description="Helical" evidence="2">
    <location>
        <begin position="17"/>
        <end position="39"/>
    </location>
</feature>
<comment type="caution">
    <text evidence="3">The sequence shown here is derived from an EMBL/GenBank/DDBJ whole genome shotgun (WGS) entry which is preliminary data.</text>
</comment>
<reference evidence="3" key="1">
    <citation type="submission" date="2022-09" db="EMBL/GenBank/DDBJ databases">
        <title>Fusarium specimens isolated from Avocado Roots.</title>
        <authorList>
            <person name="Stajich J."/>
            <person name="Roper C."/>
            <person name="Heimlech-Rivalta G."/>
        </authorList>
    </citation>
    <scope>NUCLEOTIDE SEQUENCE</scope>
    <source>
        <strain evidence="3">CF00136</strain>
    </source>
</reference>